<feature type="compositionally biased region" description="Basic and acidic residues" evidence="1">
    <location>
        <begin position="20"/>
        <end position="44"/>
    </location>
</feature>
<name>A0A221SSR9_9DEIO</name>
<proteinExistence type="predicted"/>
<feature type="region of interest" description="Disordered" evidence="1">
    <location>
        <begin position="1"/>
        <end position="84"/>
    </location>
</feature>
<dbReference type="RefSeq" id="WP_027463249.1">
    <property type="nucleotide sequence ID" value="NZ_CP021081.1"/>
</dbReference>
<feature type="compositionally biased region" description="Basic and acidic residues" evidence="1">
    <location>
        <begin position="1"/>
        <end position="11"/>
    </location>
</feature>
<feature type="compositionally biased region" description="Polar residues" evidence="1">
    <location>
        <begin position="61"/>
        <end position="78"/>
    </location>
</feature>
<organism evidence="2 3">
    <name type="scientific">Deinococcus ficus</name>
    <dbReference type="NCBI Taxonomy" id="317577"/>
    <lineage>
        <taxon>Bacteria</taxon>
        <taxon>Thermotogati</taxon>
        <taxon>Deinococcota</taxon>
        <taxon>Deinococci</taxon>
        <taxon>Deinococcales</taxon>
        <taxon>Deinococcaceae</taxon>
        <taxon>Deinococcus</taxon>
    </lineage>
</organism>
<sequence>MTNDDTNRERQGGTQPGGDDGARYRQDGDPARREQAEQGAEGHHSGAGQQGAPGQGRKDQGNNGQAMNDQGGSTQRGNNGRAGE</sequence>
<dbReference type="STRING" id="317577.GCA_000419625_01078"/>
<dbReference type="Proteomes" id="UP000259030">
    <property type="component" value="Chromosome"/>
</dbReference>
<dbReference type="AlphaFoldDB" id="A0A221SSR9"/>
<evidence type="ECO:0000313" key="2">
    <source>
        <dbReference type="EMBL" id="ASN79680.1"/>
    </source>
</evidence>
<gene>
    <name evidence="2" type="ORF">DFI_00515</name>
</gene>
<keyword evidence="3" id="KW-1185">Reference proteome</keyword>
<reference evidence="2 3" key="1">
    <citation type="submission" date="2017-05" db="EMBL/GenBank/DDBJ databases">
        <title>The complete genome sequence of Deinococcus ficus isolated from the rhizosphere of the Ficus religiosa L. in Taiwan.</title>
        <authorList>
            <person name="Wu K.-M."/>
            <person name="Liao T.-L."/>
            <person name="Liu Y.-M."/>
            <person name="Young C.-C."/>
            <person name="Tsai S.-F."/>
        </authorList>
    </citation>
    <scope>NUCLEOTIDE SEQUENCE [LARGE SCALE GENOMIC DNA]</scope>
    <source>
        <strain evidence="2 3">CC-FR2-10</strain>
    </source>
</reference>
<evidence type="ECO:0000256" key="1">
    <source>
        <dbReference type="SAM" id="MobiDB-lite"/>
    </source>
</evidence>
<dbReference type="EMBL" id="CP021081">
    <property type="protein sequence ID" value="ASN79680.1"/>
    <property type="molecule type" value="Genomic_DNA"/>
</dbReference>
<protein>
    <submittedName>
        <fullName evidence="2">Uncharacterized protein</fullName>
    </submittedName>
</protein>
<dbReference type="KEGG" id="dfc:DFI_00515"/>
<evidence type="ECO:0000313" key="3">
    <source>
        <dbReference type="Proteomes" id="UP000259030"/>
    </source>
</evidence>
<accession>A0A221SSR9</accession>